<dbReference type="EMBL" id="NVUL01000043">
    <property type="protein sequence ID" value="PCI77690.1"/>
    <property type="molecule type" value="Genomic_DNA"/>
</dbReference>
<protein>
    <submittedName>
        <fullName evidence="1">Uncharacterized protein</fullName>
    </submittedName>
</protein>
<organism evidence="1 2">
    <name type="scientific">SAR86 cluster bacterium</name>
    <dbReference type="NCBI Taxonomy" id="2030880"/>
    <lineage>
        <taxon>Bacteria</taxon>
        <taxon>Pseudomonadati</taxon>
        <taxon>Pseudomonadota</taxon>
        <taxon>Gammaproteobacteria</taxon>
        <taxon>SAR86 cluster</taxon>
    </lineage>
</organism>
<name>A0A2A4X541_9GAMM</name>
<accession>A0A2A4X541</accession>
<sequence length="172" mass="18600">MALMVTAKGGLEMPTKKIHNARLCDNLKMLLVLGLLTLSPQAISGEYTDALSDCLLTATTEENELSLVRWMFTAMALHPAVEEIADISLSAREQANREMADLLVELLSRRCFSETRLALKNEGSLALQTSFSALGQLAATNLFSDPNVAAGLASIATYISAEDLENRLDIGQ</sequence>
<reference evidence="2" key="1">
    <citation type="submission" date="2017-08" db="EMBL/GenBank/DDBJ databases">
        <title>A dynamic microbial community with high functional redundancy inhabits the cold, oxic subseafloor aquifer.</title>
        <authorList>
            <person name="Tully B.J."/>
            <person name="Wheat C.G."/>
            <person name="Glazer B.T."/>
            <person name="Huber J.A."/>
        </authorList>
    </citation>
    <scope>NUCLEOTIDE SEQUENCE [LARGE SCALE GENOMIC DNA]</scope>
</reference>
<gene>
    <name evidence="1" type="ORF">COB20_07160</name>
</gene>
<proteinExistence type="predicted"/>
<comment type="caution">
    <text evidence="1">The sequence shown here is derived from an EMBL/GenBank/DDBJ whole genome shotgun (WGS) entry which is preliminary data.</text>
</comment>
<dbReference type="AlphaFoldDB" id="A0A2A4X541"/>
<evidence type="ECO:0000313" key="2">
    <source>
        <dbReference type="Proteomes" id="UP000218767"/>
    </source>
</evidence>
<evidence type="ECO:0000313" key="1">
    <source>
        <dbReference type="EMBL" id="PCI77690.1"/>
    </source>
</evidence>
<dbReference type="Proteomes" id="UP000218767">
    <property type="component" value="Unassembled WGS sequence"/>
</dbReference>